<reference evidence="2 3" key="1">
    <citation type="submission" date="2014-02" db="EMBL/GenBank/DDBJ databases">
        <authorList>
            <person name="Manrique M."/>
        </authorList>
    </citation>
    <scope>NUCLEOTIDE SEQUENCE [LARGE SCALE GENOMIC DNA]</scope>
    <source>
        <strain evidence="2 3">LMG17956</strain>
    </source>
</reference>
<evidence type="ECO:0000313" key="2">
    <source>
        <dbReference type="EMBL" id="CDO18192.1"/>
    </source>
</evidence>
<sequence>MILYEKVKNSMNERTLKQLKKIELYEILLAQSKEIDRLKQELIETQQKLENKQIIIQEAGSLADAALKLTKIFEEAQKAADIYLKNITENDDEEK</sequence>
<feature type="coiled-coil region" evidence="1">
    <location>
        <begin position="28"/>
        <end position="55"/>
    </location>
</feature>
<dbReference type="AlphaFoldDB" id="A0A060RHK4"/>
<name>A0A060RHK4_9STRE</name>
<reference evidence="2 3" key="2">
    <citation type="submission" date="2014-05" db="EMBL/GenBank/DDBJ databases">
        <title>Genome sequence of Streptococcus gallolyticus.</title>
        <authorList>
            <person name="Del Campo R."/>
        </authorList>
    </citation>
    <scope>NUCLEOTIDE SEQUENCE [LARGE SCALE GENOMIC DNA]</scope>
    <source>
        <strain evidence="2 3">LMG17956</strain>
    </source>
</reference>
<gene>
    <name evidence="2" type="ORF">BN963_SGAL_01387</name>
</gene>
<evidence type="ECO:0000256" key="1">
    <source>
        <dbReference type="SAM" id="Coils"/>
    </source>
</evidence>
<keyword evidence="1" id="KW-0175">Coiled coil</keyword>
<accession>A0A060RHK4</accession>
<organism evidence="2 3">
    <name type="scientific">Streptococcus gallolyticus</name>
    <dbReference type="NCBI Taxonomy" id="315405"/>
    <lineage>
        <taxon>Bacteria</taxon>
        <taxon>Bacillati</taxon>
        <taxon>Bacillota</taxon>
        <taxon>Bacilli</taxon>
        <taxon>Lactobacillales</taxon>
        <taxon>Streptococcaceae</taxon>
        <taxon>Streptococcus</taxon>
    </lineage>
</organism>
<protein>
    <recommendedName>
        <fullName evidence="4">DNA repair ATPase</fullName>
    </recommendedName>
</protein>
<comment type="caution">
    <text evidence="2">The sequence shown here is derived from an EMBL/GenBank/DDBJ whole genome shotgun (WGS) entry which is preliminary data.</text>
</comment>
<dbReference type="EMBL" id="CCBC010000173">
    <property type="protein sequence ID" value="CDO18192.1"/>
    <property type="molecule type" value="Genomic_DNA"/>
</dbReference>
<evidence type="ECO:0008006" key="4">
    <source>
        <dbReference type="Google" id="ProtNLM"/>
    </source>
</evidence>
<proteinExistence type="predicted"/>
<evidence type="ECO:0000313" key="3">
    <source>
        <dbReference type="Proteomes" id="UP000027584"/>
    </source>
</evidence>
<dbReference type="Proteomes" id="UP000027584">
    <property type="component" value="Unassembled WGS sequence"/>
</dbReference>